<keyword evidence="4" id="KW-1185">Reference proteome</keyword>
<feature type="region of interest" description="Disordered" evidence="1">
    <location>
        <begin position="48"/>
        <end position="84"/>
    </location>
</feature>
<dbReference type="VEuPathDB" id="FungiDB:NEUTE1DRAFT_141207"/>
<dbReference type="RefSeq" id="XP_009854832.1">
    <property type="nucleotide sequence ID" value="XM_009856530.1"/>
</dbReference>
<reference evidence="4" key="1">
    <citation type="journal article" date="2011" name="Genetics">
        <title>Massive changes in genome architecture accompany the transition to self-fertility in the filamentous fungus Neurospora tetrasperma.</title>
        <authorList>
            <person name="Ellison C.E."/>
            <person name="Stajich J.E."/>
            <person name="Jacobson D.J."/>
            <person name="Natvig D.O."/>
            <person name="Lapidus A."/>
            <person name="Foster B."/>
            <person name="Aerts A."/>
            <person name="Riley R."/>
            <person name="Lindquist E.A."/>
            <person name="Grigoriev I.V."/>
            <person name="Taylor J.W."/>
        </authorList>
    </citation>
    <scope>NUCLEOTIDE SEQUENCE [LARGE SCALE GENOMIC DNA]</scope>
    <source>
        <strain evidence="4">FGSC 2508 / P0657</strain>
    </source>
</reference>
<sequence length="126" mass="13001">MTTTASNTLAALRLRFLASVAAIPASARPKPSLPSYGVHWGTIKIRGPKSVKTLPNPPMSGPCTGSSSAKLNPKPLPSSTALSRPLYGVLGPRARSKGEACTAKKACVEGSRGLPTSAKLRQSPPL</sequence>
<evidence type="ECO:0000256" key="1">
    <source>
        <dbReference type="SAM" id="MobiDB-lite"/>
    </source>
</evidence>
<keyword evidence="2" id="KW-0732">Signal</keyword>
<dbReference type="AlphaFoldDB" id="F8MWJ9"/>
<dbReference type="GeneID" id="20826220"/>
<evidence type="ECO:0000313" key="4">
    <source>
        <dbReference type="Proteomes" id="UP000008065"/>
    </source>
</evidence>
<feature type="signal peptide" evidence="2">
    <location>
        <begin position="1"/>
        <end position="27"/>
    </location>
</feature>
<feature type="chain" id="PRO_5003375244" evidence="2">
    <location>
        <begin position="28"/>
        <end position="126"/>
    </location>
</feature>
<proteinExistence type="predicted"/>
<dbReference type="EMBL" id="GL891307">
    <property type="protein sequence ID" value="EGO54941.1"/>
    <property type="molecule type" value="Genomic_DNA"/>
</dbReference>
<evidence type="ECO:0000313" key="3">
    <source>
        <dbReference type="EMBL" id="EGO54941.1"/>
    </source>
</evidence>
<name>F8MWJ9_NEUT8</name>
<dbReference type="KEGG" id="nte:NEUTE1DRAFT141207"/>
<accession>F8MWJ9</accession>
<protein>
    <submittedName>
        <fullName evidence="3">Uncharacterized protein</fullName>
    </submittedName>
</protein>
<organism evidence="3 4">
    <name type="scientific">Neurospora tetrasperma (strain FGSC 2508 / ATCC MYA-4615 / P0657)</name>
    <dbReference type="NCBI Taxonomy" id="510951"/>
    <lineage>
        <taxon>Eukaryota</taxon>
        <taxon>Fungi</taxon>
        <taxon>Dikarya</taxon>
        <taxon>Ascomycota</taxon>
        <taxon>Pezizomycotina</taxon>
        <taxon>Sordariomycetes</taxon>
        <taxon>Sordariomycetidae</taxon>
        <taxon>Sordariales</taxon>
        <taxon>Sordariaceae</taxon>
        <taxon>Neurospora</taxon>
    </lineage>
</organism>
<gene>
    <name evidence="3" type="ORF">NEUTE1DRAFT_141207</name>
</gene>
<dbReference type="Proteomes" id="UP000008065">
    <property type="component" value="Unassembled WGS sequence"/>
</dbReference>
<dbReference type="HOGENOM" id="CLU_1982185_0_0_1"/>
<evidence type="ECO:0000256" key="2">
    <source>
        <dbReference type="SAM" id="SignalP"/>
    </source>
</evidence>